<dbReference type="KEGG" id="hvg:123439498"/>
<dbReference type="OrthoDB" id="644976at2759"/>
<reference evidence="4" key="3">
    <citation type="submission" date="2022-01" db="UniProtKB">
        <authorList>
            <consortium name="EnsemblPlants"/>
        </authorList>
    </citation>
    <scope>IDENTIFICATION</scope>
    <source>
        <strain evidence="4">subsp. vulgare</strain>
    </source>
</reference>
<keyword evidence="1" id="KW-0862">Zinc</keyword>
<evidence type="ECO:0000313" key="4">
    <source>
        <dbReference type="EnsemblPlants" id="HORVU.MOREX.r3.3HG0237650.1"/>
    </source>
</evidence>
<feature type="domain" description="C2H2-type" evidence="3">
    <location>
        <begin position="187"/>
        <end position="214"/>
    </location>
</feature>
<sequence>MDPNGSYSNKVISTESEANGSLSTLPPKLPDAQVTPLPMANTLTSKPNHSGIFENHHEMLPYQAFLSNPISNYLGTSDQMRISSMESPSVTSLLQGDPLAIVHAHLNTIGATNDGPIFEIPTRHVIEGQQNIPCGTLTHDATDGVPTLLAPFMASPHGVREDIIPIGVPNVTTHSVIVHDYTSLPKYTCKICNRTFYSSQAYGGHMSSHSKENKKAYKVDLPSKPDIS</sequence>
<protein>
    <recommendedName>
        <fullName evidence="3">C2H2-type domain-containing protein</fullName>
    </recommendedName>
</protein>
<proteinExistence type="predicted"/>
<reference evidence="5" key="1">
    <citation type="journal article" date="2012" name="Nature">
        <title>A physical, genetic and functional sequence assembly of the barley genome.</title>
        <authorList>
            <consortium name="The International Barley Genome Sequencing Consortium"/>
            <person name="Mayer K.F."/>
            <person name="Waugh R."/>
            <person name="Brown J.W."/>
            <person name="Schulman A."/>
            <person name="Langridge P."/>
            <person name="Platzer M."/>
            <person name="Fincher G.B."/>
            <person name="Muehlbauer G.J."/>
            <person name="Sato K."/>
            <person name="Close T.J."/>
            <person name="Wise R.P."/>
            <person name="Stein N."/>
        </authorList>
    </citation>
    <scope>NUCLEOTIDE SEQUENCE [LARGE SCALE GENOMIC DNA]</scope>
    <source>
        <strain evidence="5">cv. Morex</strain>
    </source>
</reference>
<feature type="region of interest" description="Disordered" evidence="2">
    <location>
        <begin position="203"/>
        <end position="228"/>
    </location>
</feature>
<dbReference type="Gene3D" id="3.30.160.60">
    <property type="entry name" value="Classic Zinc Finger"/>
    <property type="match status" value="1"/>
</dbReference>
<dbReference type="RefSeq" id="XP_044972148.1">
    <property type="nucleotide sequence ID" value="XM_045116213.1"/>
</dbReference>
<dbReference type="GO" id="GO:0008270">
    <property type="term" value="F:zinc ion binding"/>
    <property type="evidence" value="ECO:0007669"/>
    <property type="project" value="UniProtKB-KW"/>
</dbReference>
<gene>
    <name evidence="4" type="primary">LOC123439498</name>
</gene>
<evidence type="ECO:0000259" key="3">
    <source>
        <dbReference type="PROSITE" id="PS50157"/>
    </source>
</evidence>
<dbReference type="SUPFAM" id="SSF57667">
    <property type="entry name" value="beta-beta-alpha zinc fingers"/>
    <property type="match status" value="1"/>
</dbReference>
<evidence type="ECO:0000256" key="2">
    <source>
        <dbReference type="SAM" id="MobiDB-lite"/>
    </source>
</evidence>
<keyword evidence="5" id="KW-1185">Reference proteome</keyword>
<organism evidence="4 5">
    <name type="scientific">Hordeum vulgare subsp. vulgare</name>
    <name type="common">Domesticated barley</name>
    <dbReference type="NCBI Taxonomy" id="112509"/>
    <lineage>
        <taxon>Eukaryota</taxon>
        <taxon>Viridiplantae</taxon>
        <taxon>Streptophyta</taxon>
        <taxon>Embryophyta</taxon>
        <taxon>Tracheophyta</taxon>
        <taxon>Spermatophyta</taxon>
        <taxon>Magnoliopsida</taxon>
        <taxon>Liliopsida</taxon>
        <taxon>Poales</taxon>
        <taxon>Poaceae</taxon>
        <taxon>BOP clade</taxon>
        <taxon>Pooideae</taxon>
        <taxon>Triticodae</taxon>
        <taxon>Triticeae</taxon>
        <taxon>Hordeinae</taxon>
        <taxon>Hordeum</taxon>
    </lineage>
</organism>
<keyword evidence="1" id="KW-0863">Zinc-finger</keyword>
<dbReference type="PROSITE" id="PS00028">
    <property type="entry name" value="ZINC_FINGER_C2H2_1"/>
    <property type="match status" value="1"/>
</dbReference>
<dbReference type="Gramene" id="HORVU.MOREX.r2.3HG0197280.1">
    <property type="protein sequence ID" value="HORVU.MOREX.r2.3HG0197280.1"/>
    <property type="gene ID" value="HORVU.MOREX.r2.3HG0197280"/>
</dbReference>
<dbReference type="InterPro" id="IPR036236">
    <property type="entry name" value="Znf_C2H2_sf"/>
</dbReference>
<evidence type="ECO:0000313" key="5">
    <source>
        <dbReference type="Proteomes" id="UP000011116"/>
    </source>
</evidence>
<dbReference type="EnsemblPlants" id="HORVU.MOREX.r3.3HG0237650.1">
    <property type="protein sequence ID" value="HORVU.MOREX.r3.3HG0237650.1"/>
    <property type="gene ID" value="HORVU.MOREX.r3.3HG0237650"/>
</dbReference>
<evidence type="ECO:0000256" key="1">
    <source>
        <dbReference type="PROSITE-ProRule" id="PRU00042"/>
    </source>
</evidence>
<keyword evidence="1" id="KW-0479">Metal-binding</keyword>
<dbReference type="Proteomes" id="UP000011116">
    <property type="component" value="Chromosome 3H"/>
</dbReference>
<dbReference type="GeneID" id="123439498"/>
<dbReference type="Gramene" id="HORVU.MOREX.r3.3HG0237650.1">
    <property type="protein sequence ID" value="HORVU.MOREX.r3.3HG0237650.1"/>
    <property type="gene ID" value="HORVU.MOREX.r3.3HG0237650"/>
</dbReference>
<feature type="compositionally biased region" description="Basic and acidic residues" evidence="2">
    <location>
        <begin position="209"/>
        <end position="228"/>
    </location>
</feature>
<name>A0A8I6X529_HORVV</name>
<dbReference type="InterPro" id="IPR013087">
    <property type="entry name" value="Znf_C2H2_type"/>
</dbReference>
<dbReference type="Pfam" id="PF13912">
    <property type="entry name" value="zf-C2H2_6"/>
    <property type="match status" value="1"/>
</dbReference>
<dbReference type="AlphaFoldDB" id="A0A8I6X529"/>
<accession>A0A8I6X529</accession>
<reference evidence="4" key="2">
    <citation type="submission" date="2020-10" db="EMBL/GenBank/DDBJ databases">
        <authorList>
            <person name="Scholz U."/>
            <person name="Mascher M."/>
            <person name="Fiebig A."/>
        </authorList>
    </citation>
    <scope>NUCLEOTIDE SEQUENCE [LARGE SCALE GENOMIC DNA]</scope>
    <source>
        <strain evidence="4">cv. Morex</strain>
    </source>
</reference>
<dbReference type="PROSITE" id="PS50157">
    <property type="entry name" value="ZINC_FINGER_C2H2_2"/>
    <property type="match status" value="1"/>
</dbReference>